<name>A0A3G6J784_9CORY</name>
<protein>
    <submittedName>
        <fullName evidence="1">Uncharacterized protein</fullName>
    </submittedName>
</protein>
<dbReference type="Proteomes" id="UP000269019">
    <property type="component" value="Chromosome"/>
</dbReference>
<reference evidence="1 2" key="1">
    <citation type="submission" date="2018-11" db="EMBL/GenBank/DDBJ databases">
        <authorList>
            <person name="Kleinhagauer T."/>
            <person name="Glaeser S.P."/>
            <person name="Spergser J."/>
            <person name="Ruckert C."/>
            <person name="Kaempfer P."/>
            <person name="Busse H.-J."/>
        </authorList>
    </citation>
    <scope>NUCLEOTIDE SEQUENCE [LARGE SCALE GENOMIC DNA]</scope>
    <source>
        <strain evidence="1 2">200CH</strain>
    </source>
</reference>
<evidence type="ECO:0000313" key="2">
    <source>
        <dbReference type="Proteomes" id="UP000269019"/>
    </source>
</evidence>
<dbReference type="AlphaFoldDB" id="A0A3G6J784"/>
<proteinExistence type="predicted"/>
<dbReference type="EMBL" id="CP033896">
    <property type="protein sequence ID" value="AZA12778.1"/>
    <property type="molecule type" value="Genomic_DNA"/>
</dbReference>
<gene>
    <name evidence="1" type="ORF">CCHOA_01750</name>
</gene>
<dbReference type="KEGG" id="ccho:CCHOA_01750"/>
<organism evidence="1 2">
    <name type="scientific">Corynebacterium choanae</name>
    <dbReference type="NCBI Taxonomy" id="1862358"/>
    <lineage>
        <taxon>Bacteria</taxon>
        <taxon>Bacillati</taxon>
        <taxon>Actinomycetota</taxon>
        <taxon>Actinomycetes</taxon>
        <taxon>Mycobacteriales</taxon>
        <taxon>Corynebacteriaceae</taxon>
        <taxon>Corynebacterium</taxon>
    </lineage>
</organism>
<sequence length="101" mass="10842">MRGGYECTWRRAPAVAGTIVDHDHVADANGYFTINAQQQGRLVGRRPALHATHFPQRTPKGRQPAMACTVAAGTRYSAVAVVSAAGVECSNTLVRGRRNPL</sequence>
<keyword evidence="2" id="KW-1185">Reference proteome</keyword>
<evidence type="ECO:0000313" key="1">
    <source>
        <dbReference type="EMBL" id="AZA12778.1"/>
    </source>
</evidence>
<accession>A0A3G6J784</accession>